<evidence type="ECO:0000313" key="4">
    <source>
        <dbReference type="EMBL" id="RKD20139.1"/>
    </source>
</evidence>
<organism evidence="4 5">
    <name type="scientific">Pelobium manganitolerans</name>
    <dbReference type="NCBI Taxonomy" id="1842495"/>
    <lineage>
        <taxon>Bacteria</taxon>
        <taxon>Pseudomonadati</taxon>
        <taxon>Bacteroidota</taxon>
        <taxon>Sphingobacteriia</taxon>
        <taxon>Sphingobacteriales</taxon>
        <taxon>Sphingobacteriaceae</taxon>
        <taxon>Pelobium</taxon>
    </lineage>
</organism>
<accession>A0A419SBE1</accession>
<dbReference type="InterPro" id="IPR029058">
    <property type="entry name" value="AB_hydrolase_fold"/>
</dbReference>
<proteinExistence type="predicted"/>
<dbReference type="RefSeq" id="WP_120180053.1">
    <property type="nucleotide sequence ID" value="NZ_MBTA01000001.1"/>
</dbReference>
<feature type="signal peptide" evidence="1">
    <location>
        <begin position="1"/>
        <end position="18"/>
    </location>
</feature>
<protein>
    <submittedName>
        <fullName evidence="4">Alpha/beta hydrolase</fullName>
    </submittedName>
</protein>
<evidence type="ECO:0000259" key="2">
    <source>
        <dbReference type="Pfam" id="PF12146"/>
    </source>
</evidence>
<dbReference type="OrthoDB" id="9809549at2"/>
<keyword evidence="1" id="KW-0732">Signal</keyword>
<dbReference type="Gene3D" id="3.10.450.590">
    <property type="match status" value="1"/>
</dbReference>
<dbReference type="PANTHER" id="PTHR43265">
    <property type="entry name" value="ESTERASE ESTD"/>
    <property type="match status" value="1"/>
</dbReference>
<sequence length="437" mass="48049">MKKILLICFFALSGIAVKAQGIFRTINLAETFFAQLDSGNYAKAHQFFDASVADKIKPESLQALWLQLKQQMGAFEGVDGVQNKMKDDYQLVILNLKFASDNQSFQLAFNKEEKIAGIFLLPKSPSNSHKIPSYADTASYTQKLITIKSGKYELPAMLTVPKDSVNVPLVVFVHGSGPHDMDESIGANKPFQDLALGLASKGIASIRYVKRTLIYPQDFKGAATVKDEVLDDAIAVLNYAKTVPQVDANKLYVFGHSLGGMLAPRIATLDPSVKGLVLAAAPARKLQDLMAEQSKDAYAQSKDTSKVGAKLLAEGIALLNKTKTFNSNTPAQDSVYLGLPTAYWADLNAMDQTAIAKKLPQRILVLQGGHDFQVGETDYSLWQKALKSKRNADFKFYPMLNHLLTFVSEKGDSRQYLMPANVDQTLVDDVASWINQK</sequence>
<comment type="caution">
    <text evidence="4">The sequence shown here is derived from an EMBL/GenBank/DDBJ whole genome shotgun (WGS) entry which is preliminary data.</text>
</comment>
<dbReference type="InterPro" id="IPR053145">
    <property type="entry name" value="AB_hydrolase_Est10"/>
</dbReference>
<dbReference type="PANTHER" id="PTHR43265:SF1">
    <property type="entry name" value="ESTERASE ESTD"/>
    <property type="match status" value="1"/>
</dbReference>
<dbReference type="AlphaFoldDB" id="A0A419SBE1"/>
<evidence type="ECO:0000259" key="3">
    <source>
        <dbReference type="Pfam" id="PF13026"/>
    </source>
</evidence>
<dbReference type="InterPro" id="IPR024981">
    <property type="entry name" value="DUF3887"/>
</dbReference>
<dbReference type="EMBL" id="MBTA01000001">
    <property type="protein sequence ID" value="RKD20139.1"/>
    <property type="molecule type" value="Genomic_DNA"/>
</dbReference>
<reference evidence="4 5" key="1">
    <citation type="submission" date="2016-07" db="EMBL/GenBank/DDBJ databases">
        <title>Genome of Pelobium manganitolerans.</title>
        <authorList>
            <person name="Wu S."/>
            <person name="Wang G."/>
        </authorList>
    </citation>
    <scope>NUCLEOTIDE SEQUENCE [LARGE SCALE GENOMIC DNA]</scope>
    <source>
        <strain evidence="4 5">YS-25</strain>
    </source>
</reference>
<feature type="chain" id="PRO_5019257144" evidence="1">
    <location>
        <begin position="19"/>
        <end position="437"/>
    </location>
</feature>
<gene>
    <name evidence="4" type="ORF">BCY91_00500</name>
</gene>
<evidence type="ECO:0000313" key="5">
    <source>
        <dbReference type="Proteomes" id="UP000283433"/>
    </source>
</evidence>
<feature type="domain" description="DUF3887" evidence="3">
    <location>
        <begin position="29"/>
        <end position="117"/>
    </location>
</feature>
<dbReference type="GO" id="GO:0052689">
    <property type="term" value="F:carboxylic ester hydrolase activity"/>
    <property type="evidence" value="ECO:0007669"/>
    <property type="project" value="TreeGrafter"/>
</dbReference>
<feature type="domain" description="Serine aminopeptidase S33" evidence="2">
    <location>
        <begin position="224"/>
        <end position="405"/>
    </location>
</feature>
<evidence type="ECO:0000256" key="1">
    <source>
        <dbReference type="SAM" id="SignalP"/>
    </source>
</evidence>
<name>A0A419SBE1_9SPHI</name>
<dbReference type="InterPro" id="IPR022742">
    <property type="entry name" value="Hydrolase_4"/>
</dbReference>
<dbReference type="Gene3D" id="3.40.50.1820">
    <property type="entry name" value="alpha/beta hydrolase"/>
    <property type="match status" value="1"/>
</dbReference>
<dbReference type="SUPFAM" id="SSF53474">
    <property type="entry name" value="alpha/beta-Hydrolases"/>
    <property type="match status" value="1"/>
</dbReference>
<dbReference type="Pfam" id="PF12146">
    <property type="entry name" value="Hydrolase_4"/>
    <property type="match status" value="1"/>
</dbReference>
<dbReference type="Pfam" id="PF13026">
    <property type="entry name" value="DUF3887"/>
    <property type="match status" value="1"/>
</dbReference>
<keyword evidence="5" id="KW-1185">Reference proteome</keyword>
<keyword evidence="4" id="KW-0378">Hydrolase</keyword>
<dbReference type="Proteomes" id="UP000283433">
    <property type="component" value="Unassembled WGS sequence"/>
</dbReference>